<dbReference type="EMBL" id="LLXL01002845">
    <property type="protein sequence ID" value="PKK59850.1"/>
    <property type="molecule type" value="Genomic_DNA"/>
</dbReference>
<reference evidence="3 4" key="2">
    <citation type="submission" date="2017-10" db="EMBL/GenBank/DDBJ databases">
        <title>Extensive intraspecific genome diversity in a model arbuscular mycorrhizal fungus.</title>
        <authorList>
            <person name="Chen E.C.H."/>
            <person name="Morin E."/>
            <person name="Baudet D."/>
            <person name="Noel J."/>
            <person name="Ndikumana S."/>
            <person name="Charron P."/>
            <person name="St-Onge C."/>
            <person name="Giorgi J."/>
            <person name="Grigoriev I.V."/>
            <person name="Roux C."/>
            <person name="Martin F.M."/>
            <person name="Corradi N."/>
        </authorList>
    </citation>
    <scope>NUCLEOTIDE SEQUENCE [LARGE SCALE GENOMIC DNA]</scope>
    <source>
        <strain evidence="3 4">C2</strain>
    </source>
</reference>
<dbReference type="VEuPathDB" id="FungiDB:RhiirFUN_021290"/>
<dbReference type="InterPro" id="IPR001245">
    <property type="entry name" value="Ser-Thr/Tyr_kinase_cat_dom"/>
</dbReference>
<dbReference type="PROSITE" id="PS50011">
    <property type="entry name" value="PROTEIN_KINASE_DOM"/>
    <property type="match status" value="1"/>
</dbReference>
<evidence type="ECO:0000256" key="1">
    <source>
        <dbReference type="SAM" id="MobiDB-lite"/>
    </source>
</evidence>
<sequence length="527" mass="60615">MILKHKVSLSENVRHQSVRKKLAEKISCFTNRYINLFKKNKPKPIEDKTVQNLTQYFTPLSPLPPSYGSYPPTPPPPLPLLKIYQLNRPSSPFPLSQRTYQIQTRPSLPSPYSCQSQTCNPPSSTPYPPPSPPPWDKREINDENYPQSQKISLGWCMECGKPFSGMKWCHPCNAAHFYSQTSEWTSWRLGLDNLIIKTQITANNVHSFFEWIPFENFDQVTYLAKGGYSVAYKAIWKQGPITYWDTNTNNWERFGGHEVVLKVIKGSQKNLDEFINELSAHHKFSKKIGHVLRCFGVSRWEDTGDFIVVTSYAKDGNLRQYIRKKVESFSWIERLITLKDIAKGLEIIHNSGYVHRDLHTGNILRHGSWTMISDLGLTWSQDTVSTNELFGVLEYMAPEILSGGQCSSASDIYSFAMIMYEIASGKIPFHHEEINPSNIIQGYRPELTSATPFIYTELMKSCWDSDPKKRPFASLLVKTFDDWIHSKREQLVTIYNSFQDAENERKNSDSIIYIPTIDQTSQLISIK</sequence>
<dbReference type="Gene3D" id="1.10.510.10">
    <property type="entry name" value="Transferase(Phosphotransferase) domain 1"/>
    <property type="match status" value="1"/>
</dbReference>
<comment type="caution">
    <text evidence="3">The sequence shown here is derived from an EMBL/GenBank/DDBJ whole genome shotgun (WGS) entry which is preliminary data.</text>
</comment>
<protein>
    <submittedName>
        <fullName evidence="3">Kinase-like protein</fullName>
    </submittedName>
</protein>
<keyword evidence="3" id="KW-0808">Transferase</keyword>
<proteinExistence type="predicted"/>
<dbReference type="Proteomes" id="UP000233469">
    <property type="component" value="Unassembled WGS sequence"/>
</dbReference>
<dbReference type="InterPro" id="IPR000719">
    <property type="entry name" value="Prot_kinase_dom"/>
</dbReference>
<dbReference type="AlphaFoldDB" id="A0A2N1MDY0"/>
<dbReference type="GO" id="GO:0005524">
    <property type="term" value="F:ATP binding"/>
    <property type="evidence" value="ECO:0007669"/>
    <property type="project" value="InterPro"/>
</dbReference>
<organism evidence="3 4">
    <name type="scientific">Rhizophagus irregularis</name>
    <dbReference type="NCBI Taxonomy" id="588596"/>
    <lineage>
        <taxon>Eukaryota</taxon>
        <taxon>Fungi</taxon>
        <taxon>Fungi incertae sedis</taxon>
        <taxon>Mucoromycota</taxon>
        <taxon>Glomeromycotina</taxon>
        <taxon>Glomeromycetes</taxon>
        <taxon>Glomerales</taxon>
        <taxon>Glomeraceae</taxon>
        <taxon>Rhizophagus</taxon>
    </lineage>
</organism>
<dbReference type="VEuPathDB" id="FungiDB:FUN_009498"/>
<evidence type="ECO:0000259" key="2">
    <source>
        <dbReference type="PROSITE" id="PS50011"/>
    </source>
</evidence>
<feature type="region of interest" description="Disordered" evidence="1">
    <location>
        <begin position="106"/>
        <end position="141"/>
    </location>
</feature>
<dbReference type="InterPro" id="IPR051681">
    <property type="entry name" value="Ser/Thr_Kinases-Pseudokinases"/>
</dbReference>
<name>A0A2N1MDY0_9GLOM</name>
<dbReference type="SUPFAM" id="SSF56112">
    <property type="entry name" value="Protein kinase-like (PK-like)"/>
    <property type="match status" value="1"/>
</dbReference>
<accession>A0A2N1MDY0</accession>
<evidence type="ECO:0000313" key="3">
    <source>
        <dbReference type="EMBL" id="PKK59850.1"/>
    </source>
</evidence>
<feature type="compositionally biased region" description="Polar residues" evidence="1">
    <location>
        <begin position="106"/>
        <end position="120"/>
    </location>
</feature>
<dbReference type="PANTHER" id="PTHR44329">
    <property type="entry name" value="SERINE/THREONINE-PROTEIN KINASE TNNI3K-RELATED"/>
    <property type="match status" value="1"/>
</dbReference>
<keyword evidence="3" id="KW-0418">Kinase</keyword>
<reference evidence="3 4" key="1">
    <citation type="submission" date="2016-04" db="EMBL/GenBank/DDBJ databases">
        <title>Genome analyses suggest a sexual origin of heterokaryosis in a supposedly ancient asexual fungus.</title>
        <authorList>
            <person name="Ropars J."/>
            <person name="Sedzielewska K."/>
            <person name="Noel J."/>
            <person name="Charron P."/>
            <person name="Farinelli L."/>
            <person name="Marton T."/>
            <person name="Kruger M."/>
            <person name="Pelin A."/>
            <person name="Brachmann A."/>
            <person name="Corradi N."/>
        </authorList>
    </citation>
    <scope>NUCLEOTIDE SEQUENCE [LARGE SCALE GENOMIC DNA]</scope>
    <source>
        <strain evidence="3 4">C2</strain>
    </source>
</reference>
<evidence type="ECO:0000313" key="4">
    <source>
        <dbReference type="Proteomes" id="UP000233469"/>
    </source>
</evidence>
<feature type="compositionally biased region" description="Pro residues" evidence="1">
    <location>
        <begin position="123"/>
        <end position="134"/>
    </location>
</feature>
<dbReference type="InterPro" id="IPR011009">
    <property type="entry name" value="Kinase-like_dom_sf"/>
</dbReference>
<feature type="domain" description="Protein kinase" evidence="2">
    <location>
        <begin position="217"/>
        <end position="484"/>
    </location>
</feature>
<gene>
    <name evidence="3" type="ORF">RhiirC2_857155</name>
</gene>
<dbReference type="GO" id="GO:0004674">
    <property type="term" value="F:protein serine/threonine kinase activity"/>
    <property type="evidence" value="ECO:0007669"/>
    <property type="project" value="TreeGrafter"/>
</dbReference>
<dbReference type="VEuPathDB" id="FungiDB:RhiirA1_465469"/>
<dbReference type="Pfam" id="PF07714">
    <property type="entry name" value="PK_Tyr_Ser-Thr"/>
    <property type="match status" value="1"/>
</dbReference>